<dbReference type="Pfam" id="PF07532">
    <property type="entry name" value="Big_4"/>
    <property type="match status" value="1"/>
</dbReference>
<evidence type="ECO:0000256" key="3">
    <source>
        <dbReference type="ARBA" id="ARBA00022801"/>
    </source>
</evidence>
<dbReference type="InterPro" id="IPR000421">
    <property type="entry name" value="FA58C"/>
</dbReference>
<dbReference type="PROSITE" id="PS50022">
    <property type="entry name" value="FA58C_3"/>
    <property type="match status" value="1"/>
</dbReference>
<feature type="compositionally biased region" description="Pro residues" evidence="6">
    <location>
        <begin position="1"/>
        <end position="12"/>
    </location>
</feature>
<dbReference type="InterPro" id="IPR013783">
    <property type="entry name" value="Ig-like_fold"/>
</dbReference>
<evidence type="ECO:0000256" key="2">
    <source>
        <dbReference type="ARBA" id="ARBA00022651"/>
    </source>
</evidence>
<evidence type="ECO:0000256" key="4">
    <source>
        <dbReference type="ARBA" id="ARBA00023277"/>
    </source>
</evidence>
<dbReference type="EMBL" id="BONX01000004">
    <property type="protein sequence ID" value="GIG94284.1"/>
    <property type="molecule type" value="Genomic_DNA"/>
</dbReference>
<proteinExistence type="inferred from homology"/>
<feature type="domain" description="F5/8 type C" evidence="8">
    <location>
        <begin position="826"/>
        <end position="989"/>
    </location>
</feature>
<keyword evidence="4" id="KW-0119">Carbohydrate metabolism</keyword>
<feature type="region of interest" description="Disordered" evidence="6">
    <location>
        <begin position="398"/>
        <end position="422"/>
    </location>
</feature>
<accession>A0ABQ4EHS7</accession>
<organism evidence="9 10">
    <name type="scientific">Plantactinospora mayteni</name>
    <dbReference type="NCBI Taxonomy" id="566021"/>
    <lineage>
        <taxon>Bacteria</taxon>
        <taxon>Bacillati</taxon>
        <taxon>Actinomycetota</taxon>
        <taxon>Actinomycetes</taxon>
        <taxon>Micromonosporales</taxon>
        <taxon>Micromonosporaceae</taxon>
        <taxon>Plantactinospora</taxon>
    </lineage>
</organism>
<evidence type="ECO:0000256" key="5">
    <source>
        <dbReference type="ARBA" id="ARBA00023295"/>
    </source>
</evidence>
<evidence type="ECO:0000313" key="9">
    <source>
        <dbReference type="EMBL" id="GIG94284.1"/>
    </source>
</evidence>
<evidence type="ECO:0000256" key="1">
    <source>
        <dbReference type="ARBA" id="ARBA00009865"/>
    </source>
</evidence>
<comment type="caution">
    <text evidence="9">The sequence shown here is derived from an EMBL/GenBank/DDBJ whole genome shotgun (WGS) entry which is preliminary data.</text>
</comment>
<reference evidence="9 10" key="1">
    <citation type="submission" date="2021-01" db="EMBL/GenBank/DDBJ databases">
        <title>Whole genome shotgun sequence of Plantactinospora mayteni NBRC 109088.</title>
        <authorList>
            <person name="Komaki H."/>
            <person name="Tamura T."/>
        </authorList>
    </citation>
    <scope>NUCLEOTIDE SEQUENCE [LARGE SCALE GENOMIC DNA]</scope>
    <source>
        <strain evidence="9 10">NBRC 109088</strain>
    </source>
</reference>
<dbReference type="Gene3D" id="2.115.10.20">
    <property type="entry name" value="Glycosyl hydrolase domain, family 43"/>
    <property type="match status" value="1"/>
</dbReference>
<name>A0ABQ4EHS7_9ACTN</name>
<dbReference type="InterPro" id="IPR058094">
    <property type="entry name" value="Ig-like_OmpL47-like"/>
</dbReference>
<keyword evidence="7" id="KW-0812">Transmembrane</keyword>
<feature type="region of interest" description="Disordered" evidence="6">
    <location>
        <begin position="1"/>
        <end position="53"/>
    </location>
</feature>
<dbReference type="SUPFAM" id="SSF75005">
    <property type="entry name" value="Arabinanase/levansucrase/invertase"/>
    <property type="match status" value="1"/>
</dbReference>
<keyword evidence="2" id="KW-0858">Xylan degradation</keyword>
<keyword evidence="3" id="KW-0378">Hydrolase</keyword>
<evidence type="ECO:0000259" key="8">
    <source>
        <dbReference type="PROSITE" id="PS50022"/>
    </source>
</evidence>
<dbReference type="InterPro" id="IPR006710">
    <property type="entry name" value="Glyco_hydro_43"/>
</dbReference>
<dbReference type="InterPro" id="IPR011081">
    <property type="entry name" value="Big_4"/>
</dbReference>
<dbReference type="Pfam" id="PF04616">
    <property type="entry name" value="Glyco_hydro_43"/>
    <property type="match status" value="1"/>
</dbReference>
<evidence type="ECO:0000256" key="6">
    <source>
        <dbReference type="SAM" id="MobiDB-lite"/>
    </source>
</evidence>
<feature type="transmembrane region" description="Helical" evidence="7">
    <location>
        <begin position="61"/>
        <end position="81"/>
    </location>
</feature>
<dbReference type="NCBIfam" id="NF047446">
    <property type="entry name" value="barrel_OmpL47"/>
    <property type="match status" value="1"/>
</dbReference>
<protein>
    <recommendedName>
        <fullName evidence="8">F5/8 type C domain-containing protein</fullName>
    </recommendedName>
</protein>
<dbReference type="Proteomes" id="UP000621500">
    <property type="component" value="Unassembled WGS sequence"/>
</dbReference>
<dbReference type="CDD" id="cd08990">
    <property type="entry name" value="GH43_AXH_like"/>
    <property type="match status" value="1"/>
</dbReference>
<dbReference type="InterPro" id="IPR052176">
    <property type="entry name" value="Glycosyl_Hydrlase_43_Enz"/>
</dbReference>
<comment type="similarity">
    <text evidence="1">Belongs to the glycosyl hydrolase 43 family.</text>
</comment>
<dbReference type="Gene3D" id="2.60.120.260">
    <property type="entry name" value="Galactose-binding domain-like"/>
    <property type="match status" value="2"/>
</dbReference>
<keyword evidence="7" id="KW-0472">Membrane</keyword>
<dbReference type="PANTHER" id="PTHR43772:SF2">
    <property type="entry name" value="PUTATIVE (AFU_ORTHOLOGUE AFUA_2G04480)-RELATED"/>
    <property type="match status" value="1"/>
</dbReference>
<evidence type="ECO:0000256" key="7">
    <source>
        <dbReference type="SAM" id="Phobius"/>
    </source>
</evidence>
<dbReference type="InterPro" id="IPR023296">
    <property type="entry name" value="Glyco_hydro_beta-prop_sf"/>
</dbReference>
<keyword evidence="7" id="KW-1133">Transmembrane helix</keyword>
<dbReference type="Gene3D" id="2.60.40.10">
    <property type="entry name" value="Immunoglobulins"/>
    <property type="match status" value="1"/>
</dbReference>
<evidence type="ECO:0000313" key="10">
    <source>
        <dbReference type="Proteomes" id="UP000621500"/>
    </source>
</evidence>
<sequence>MAAPVPAPPPRSPSESYHSAQLGSHHHPRPENEEIDTVNSTVGRGTAPPPLRRARRIRSTAAALVVAGLLAGGLVGVGAPAQAAEPTTFTNTVNPILGDGSYYSADPAPMVVPAGAPGNDSDRDQLYIYTGHDEAGPSTNDFIMNEWGAFRTTDVAAGQWTHYPSLMRPEQVFGWATPGRAYAGQVIRGVDGRYYWYVPIHERDSPASDKFAIGVAVSESPTGPWTDHAGGPIISQRVPTANTIHNIDPTILVDGQAPNQRVYVYWGSFSQLRMLEFQQDMKTPIGTPRTVTGLTGFFEAPWIFQRDGTYYFAYAGNNAGPTSQCTPANYHACIGYATASSPAGPWTYRGTILKPVSSTTSHPGILEFNGQWYLAYHTADAVGGGHFRRSVAIDPLEWDDTQTPPRMKPVTPTPVRGRDLTPRPNIAQEAKVSVSNEPVPTQYWVKALNDEIVRSNPLPPDMWGTWTGNNPPQQWVQYTWDQPMRIAGSQIDFWNDQPQGSGVGVAAPARWRIQYWDLGAGQWADVPNPSGYPTGTQGFQNTTFDPVTTTQVRATFDASTNGSTYSAVAVEEWKVLAAQPDSVTAPPMTVEVGEAELPGTVPVSFGAETLRVPVFWDPVTPEQVARPGTFTVQGSVLGYAAGRVSGQVTVISPDDTEGDETAPTLTLTPSGSAGTAGWFRSAVRVRAAGVDDRGGRLTIESRVDDGEPSVATDVRQVDVTVSGDGRHTVTATATDRAGNVSTPADLAVRIDATAPVSTGTLDGTTRKVTVTASDATSGVARIEYAVDTGPWTAYTGAIVAPDGNKHTVSFRALDAAGNLETAKNLTIPADLSGPLTGNIGPVGTPTASYTAGWNSVTALNDNADPPSPAQAQLWGTWSGTRPATQWVQYDWARPIRITGTELKFWRDANQGSGDGVAEPDGWVLQYWDEAGSAWRDVTGASGYGTSTTAFNTVTFDPVSTPRVRATVRANGNGSTYSAVAITEWRVNADDPGVPPEVPVTVTVAPRCLAGKAYVAVQARNDHDAPVRIVLETAYGERSVPAVAPGANAYQSFATRAASVAAGPVTVRATGTVHGEEVTTVHSAEHPAIACTD</sequence>
<keyword evidence="10" id="KW-1185">Reference proteome</keyword>
<gene>
    <name evidence="9" type="ORF">Pma05_08570</name>
</gene>
<dbReference type="PANTHER" id="PTHR43772">
    <property type="entry name" value="ENDO-1,4-BETA-XYLANASE"/>
    <property type="match status" value="1"/>
</dbReference>
<keyword evidence="5" id="KW-0326">Glycosidase</keyword>
<keyword evidence="2" id="KW-0624">Polysaccharide degradation</keyword>